<accession>A0A0N4W250</accession>
<dbReference type="AlphaFoldDB" id="A0A0N4W250"/>
<dbReference type="WBParaSite" id="HPLM_0000376501-mRNA-1">
    <property type="protein sequence ID" value="HPLM_0000376501-mRNA-1"/>
    <property type="gene ID" value="HPLM_0000376501"/>
</dbReference>
<organism evidence="1">
    <name type="scientific">Haemonchus placei</name>
    <name type="common">Barber's pole worm</name>
    <dbReference type="NCBI Taxonomy" id="6290"/>
    <lineage>
        <taxon>Eukaryota</taxon>
        <taxon>Metazoa</taxon>
        <taxon>Ecdysozoa</taxon>
        <taxon>Nematoda</taxon>
        <taxon>Chromadorea</taxon>
        <taxon>Rhabditida</taxon>
        <taxon>Rhabditina</taxon>
        <taxon>Rhabditomorpha</taxon>
        <taxon>Strongyloidea</taxon>
        <taxon>Trichostrongylidae</taxon>
        <taxon>Haemonchus</taxon>
    </lineage>
</organism>
<name>A0A0N4W250_HAEPC</name>
<evidence type="ECO:0000313" key="1">
    <source>
        <dbReference type="WBParaSite" id="HPLM_0000376501-mRNA-1"/>
    </source>
</evidence>
<sequence length="42" mass="4853">LPWRLPLDVSSPVLLPHQVDVLIRPRNRRALLLPAMLLINFV</sequence>
<reference evidence="1" key="1">
    <citation type="submission" date="2017-02" db="UniProtKB">
        <authorList>
            <consortium name="WormBaseParasite"/>
        </authorList>
    </citation>
    <scope>IDENTIFICATION</scope>
</reference>
<proteinExistence type="predicted"/>
<protein>
    <submittedName>
        <fullName evidence="1">Transposase</fullName>
    </submittedName>
</protein>